<dbReference type="OrthoDB" id="9146291at2"/>
<reference evidence="1 2" key="1">
    <citation type="submission" date="2019-02" db="EMBL/GenBank/DDBJ databases">
        <title>Deep-cultivation of Planctomycetes and their phenomic and genomic characterization uncovers novel biology.</title>
        <authorList>
            <person name="Wiegand S."/>
            <person name="Jogler M."/>
            <person name="Boedeker C."/>
            <person name="Pinto D."/>
            <person name="Vollmers J."/>
            <person name="Rivas-Marin E."/>
            <person name="Kohn T."/>
            <person name="Peeters S.H."/>
            <person name="Heuer A."/>
            <person name="Rast P."/>
            <person name="Oberbeckmann S."/>
            <person name="Bunk B."/>
            <person name="Jeske O."/>
            <person name="Meyerdierks A."/>
            <person name="Storesund J.E."/>
            <person name="Kallscheuer N."/>
            <person name="Luecker S."/>
            <person name="Lage O.M."/>
            <person name="Pohl T."/>
            <person name="Merkel B.J."/>
            <person name="Hornburger P."/>
            <person name="Mueller R.-W."/>
            <person name="Bruemmer F."/>
            <person name="Labrenz M."/>
            <person name="Spormann A.M."/>
            <person name="Op den Camp H."/>
            <person name="Overmann J."/>
            <person name="Amann R."/>
            <person name="Jetten M.S.M."/>
            <person name="Mascher T."/>
            <person name="Medema M.H."/>
            <person name="Devos D.P."/>
            <person name="Kaster A.-K."/>
            <person name="Ovreas L."/>
            <person name="Rohde M."/>
            <person name="Galperin M.Y."/>
            <person name="Jogler C."/>
        </authorList>
    </citation>
    <scope>NUCLEOTIDE SEQUENCE [LARGE SCALE GENOMIC DNA]</scope>
    <source>
        <strain evidence="1 2">Pla110</strain>
    </source>
</reference>
<proteinExistence type="predicted"/>
<sequence length="504" mass="56570">MNLAFPLHFGITRATLLTSMAFTLGLLSTLLADDQLGSELRSSASNVSLHAEKSLGNVIRTDERYGHDPLFQGPRGWVYWNFLERPKPIQNPNLWPDMQSTYFIGRLSMPAGSTLYLRGQFPYARFFQFALYKFERETFVAIGESFRGPDIEPDPGSINPFRVGADRLSPRRDYTLRIVAEPTPLNPSAREKNTLYVGREGAVLQAVIRIYLANQHKDGAGWGPAEEPYANTGLPSYEATLADGTKLTAEDVVRQFGKPFSEATKQPMSTDEWVSLVNNNNNDPTLTPQTAPARNPNRWEKYWTNAYTLVGAFKSPAERSKITFEGAMEGGGEGPYLLTFLSRKFGPVYVLKGKMPTFPDTFSEKDGQAHFTMPETQTQYWSLVSCESVPSGQVVDGISDFQVPLDADRNYTIVVSRPEDRPRNATVENGVAWLEWSSRGEGLEDDRNRPDFGMLIMRIMANNPTWNERPDKITKPGTGEEVMGPYFPRGYYTNKAEFEKTGAQ</sequence>
<accession>A0A518CIS2</accession>
<dbReference type="Proteomes" id="UP000317178">
    <property type="component" value="Chromosome"/>
</dbReference>
<keyword evidence="2" id="KW-1185">Reference proteome</keyword>
<dbReference type="RefSeq" id="WP_144993400.1">
    <property type="nucleotide sequence ID" value="NZ_CP036281.1"/>
</dbReference>
<evidence type="ECO:0000313" key="1">
    <source>
        <dbReference type="EMBL" id="QDU79074.1"/>
    </source>
</evidence>
<organism evidence="1 2">
    <name type="scientific">Polystyrenella longa</name>
    <dbReference type="NCBI Taxonomy" id="2528007"/>
    <lineage>
        <taxon>Bacteria</taxon>
        <taxon>Pseudomonadati</taxon>
        <taxon>Planctomycetota</taxon>
        <taxon>Planctomycetia</taxon>
        <taxon>Planctomycetales</taxon>
        <taxon>Planctomycetaceae</taxon>
        <taxon>Polystyrenella</taxon>
    </lineage>
</organism>
<dbReference type="EMBL" id="CP036281">
    <property type="protein sequence ID" value="QDU79074.1"/>
    <property type="molecule type" value="Genomic_DNA"/>
</dbReference>
<gene>
    <name evidence="1" type="ORF">Pla110_07780</name>
</gene>
<name>A0A518CIS2_9PLAN</name>
<protein>
    <recommendedName>
        <fullName evidence="3">DUF1214 domain-containing protein</fullName>
    </recommendedName>
</protein>
<evidence type="ECO:0000313" key="2">
    <source>
        <dbReference type="Proteomes" id="UP000317178"/>
    </source>
</evidence>
<evidence type="ECO:0008006" key="3">
    <source>
        <dbReference type="Google" id="ProtNLM"/>
    </source>
</evidence>
<dbReference type="KEGG" id="plon:Pla110_07780"/>
<dbReference type="AlphaFoldDB" id="A0A518CIS2"/>